<organism evidence="1 2">
    <name type="scientific">Clostridium cavendishii DSM 21758</name>
    <dbReference type="NCBI Taxonomy" id="1121302"/>
    <lineage>
        <taxon>Bacteria</taxon>
        <taxon>Bacillati</taxon>
        <taxon>Bacillota</taxon>
        <taxon>Clostridia</taxon>
        <taxon>Eubacteriales</taxon>
        <taxon>Clostridiaceae</taxon>
        <taxon>Clostridium</taxon>
    </lineage>
</organism>
<accession>A0A1M6QWV1</accession>
<gene>
    <name evidence="1" type="ORF">SAMN02745163_03482</name>
</gene>
<dbReference type="Proteomes" id="UP000184310">
    <property type="component" value="Unassembled WGS sequence"/>
</dbReference>
<dbReference type="OrthoDB" id="2521404at2"/>
<evidence type="ECO:0000313" key="2">
    <source>
        <dbReference type="Proteomes" id="UP000184310"/>
    </source>
</evidence>
<name>A0A1M6QWV1_9CLOT</name>
<dbReference type="PANTHER" id="PTHR43801:SF1">
    <property type="entry name" value="POLYPRENYL SYNTHETASE"/>
    <property type="match status" value="1"/>
</dbReference>
<dbReference type="InterPro" id="IPR002829">
    <property type="entry name" value="DUF116"/>
</dbReference>
<dbReference type="RefSeq" id="WP_084108940.1">
    <property type="nucleotide sequence ID" value="NZ_FQZB01000015.1"/>
</dbReference>
<dbReference type="Pfam" id="PF01976">
    <property type="entry name" value="DUF116"/>
    <property type="match status" value="1"/>
</dbReference>
<proteinExistence type="predicted"/>
<dbReference type="STRING" id="1121302.SAMN02745163_03482"/>
<dbReference type="AlphaFoldDB" id="A0A1M6QWV1"/>
<protein>
    <recommendedName>
        <fullName evidence="3">DUF116 domain-containing protein</fullName>
    </recommendedName>
</protein>
<dbReference type="PANTHER" id="PTHR43801">
    <property type="entry name" value="NUCLEOTIDE-BINDING PROTEIN-RELATED"/>
    <property type="match status" value="1"/>
</dbReference>
<sequence length="378" mass="44132">MNYITYSLISKDINSNQYYMRVEKLSGKIIKSVLSSSEEYLNEFITFIEKYELEKVRSKEEYGIEVLLIGVLIKEYLQNGFAFRYSSKNVFKVLNTLRKNNFLKVKIDNIRGKLATNILMRRESGNIDIDFKTFKLLIRWLEATGDFNEEVYRLNNWVNFLDNKDKKYIDNFLNISISNSDHLYNQGKKYLCEYTINVEEYLNSYINNHINKEDIIYCGKGEIQYFFNMIAAEIMNKTYRNDFLTCEIKKVFLPACMRQVKKNCLSERSNSGYVCKSCSKDCNVRKLKEIGLKNNFEVYIIPHETMLFNSSQSENSNIGIVGVACVLNLVSGGWKALRLGFKPQCVVLDYCGCDKHWLENSVMTSINLDRVKSIINIK</sequence>
<evidence type="ECO:0000313" key="1">
    <source>
        <dbReference type="EMBL" id="SHK24749.1"/>
    </source>
</evidence>
<evidence type="ECO:0008006" key="3">
    <source>
        <dbReference type="Google" id="ProtNLM"/>
    </source>
</evidence>
<reference evidence="1 2" key="1">
    <citation type="submission" date="2016-11" db="EMBL/GenBank/DDBJ databases">
        <authorList>
            <person name="Jaros S."/>
            <person name="Januszkiewicz K."/>
            <person name="Wedrychowicz H."/>
        </authorList>
    </citation>
    <scope>NUCLEOTIDE SEQUENCE [LARGE SCALE GENOMIC DNA]</scope>
    <source>
        <strain evidence="1 2">DSM 21758</strain>
    </source>
</reference>
<keyword evidence="2" id="KW-1185">Reference proteome</keyword>
<dbReference type="EMBL" id="FQZB01000015">
    <property type="protein sequence ID" value="SHK24749.1"/>
    <property type="molecule type" value="Genomic_DNA"/>
</dbReference>